<dbReference type="SUPFAM" id="SSF81383">
    <property type="entry name" value="F-box domain"/>
    <property type="match status" value="1"/>
</dbReference>
<feature type="domain" description="F-box" evidence="2">
    <location>
        <begin position="30"/>
        <end position="82"/>
    </location>
</feature>
<evidence type="ECO:0000259" key="2">
    <source>
        <dbReference type="PROSITE" id="PS50181"/>
    </source>
</evidence>
<reference evidence="4" key="2">
    <citation type="submission" date="2015-01" db="EMBL/GenBank/DDBJ databases">
        <title>Evolutionary Origins and Diversification of the Mycorrhizal Mutualists.</title>
        <authorList>
            <consortium name="DOE Joint Genome Institute"/>
            <consortium name="Mycorrhizal Genomics Consortium"/>
            <person name="Kohler A."/>
            <person name="Kuo A."/>
            <person name="Nagy L.G."/>
            <person name="Floudas D."/>
            <person name="Copeland A."/>
            <person name="Barry K.W."/>
            <person name="Cichocki N."/>
            <person name="Veneault-Fourrey C."/>
            <person name="LaButti K."/>
            <person name="Lindquist E.A."/>
            <person name="Lipzen A."/>
            <person name="Lundell T."/>
            <person name="Morin E."/>
            <person name="Murat C."/>
            <person name="Riley R."/>
            <person name="Ohm R."/>
            <person name="Sun H."/>
            <person name="Tunlid A."/>
            <person name="Henrissat B."/>
            <person name="Grigoriev I.V."/>
            <person name="Hibbett D.S."/>
            <person name="Martin F."/>
        </authorList>
    </citation>
    <scope>NUCLEOTIDE SEQUENCE [LARGE SCALE GENOMIC DNA]</scope>
    <source>
        <strain evidence="4">MUT 4182</strain>
    </source>
</reference>
<dbReference type="InterPro" id="IPR036047">
    <property type="entry name" value="F-box-like_dom_sf"/>
</dbReference>
<evidence type="ECO:0000313" key="3">
    <source>
        <dbReference type="EMBL" id="KIO26640.1"/>
    </source>
</evidence>
<dbReference type="InterPro" id="IPR001810">
    <property type="entry name" value="F-box_dom"/>
</dbReference>
<gene>
    <name evidence="3" type="ORF">M407DRAFT_234641</name>
</gene>
<dbReference type="Pfam" id="PF12937">
    <property type="entry name" value="F-box-like"/>
    <property type="match status" value="1"/>
</dbReference>
<reference evidence="3 4" key="1">
    <citation type="submission" date="2014-04" db="EMBL/GenBank/DDBJ databases">
        <authorList>
            <consortium name="DOE Joint Genome Institute"/>
            <person name="Kuo A."/>
            <person name="Girlanda M."/>
            <person name="Perotto S."/>
            <person name="Kohler A."/>
            <person name="Nagy L.G."/>
            <person name="Floudas D."/>
            <person name="Copeland A."/>
            <person name="Barry K.W."/>
            <person name="Cichocki N."/>
            <person name="Veneault-Fourrey C."/>
            <person name="LaButti K."/>
            <person name="Lindquist E.A."/>
            <person name="Lipzen A."/>
            <person name="Lundell T."/>
            <person name="Morin E."/>
            <person name="Murat C."/>
            <person name="Sun H."/>
            <person name="Tunlid A."/>
            <person name="Henrissat B."/>
            <person name="Grigoriev I.V."/>
            <person name="Hibbett D.S."/>
            <person name="Martin F."/>
            <person name="Nordberg H.P."/>
            <person name="Cantor M.N."/>
            <person name="Hua S.X."/>
        </authorList>
    </citation>
    <scope>NUCLEOTIDE SEQUENCE [LARGE SCALE GENOMIC DNA]</scope>
    <source>
        <strain evidence="3 4">MUT 4182</strain>
    </source>
</reference>
<dbReference type="SUPFAM" id="SSF52047">
    <property type="entry name" value="RNI-like"/>
    <property type="match status" value="1"/>
</dbReference>
<accession>A0A0C3Q9F3</accession>
<sequence length="526" mass="58612">MFEIIQRGPGAPGCQTRASAPPPLGANHCDPPIQRLPPEILVEVIQNSTQPDTRLRDLVRLTLVCQRWSIIIHDSPVLWARINAAEGSSVVRKALETAKDALIDLTFNYNTAQMKLRAFFESIVGRIGHWRTLDVLLQSPKWDFILEHLEKGTPPNLEALHLSAGFGQWSRSKALFGGNPAPPGLKEISLVNIPIQVAPLRLSGLKSLTIGKTMMISATDVLNVILGSPAIESIRLRYLEALGSVPPSHQVFSLPDAFGNPSIQLTSLVHLSLVNISMSFLSFLLSTITAPRLQTLEIDCDLQETSIPQLLGGLQHQLATLAKLTAHAQMCKVGLSYNACYGITIGGLDLTFFMEDLPLDTSEETWDWVCNHLGRSLKDLPAYLEVIDWEPEIPNRLKWFTCRLTVTKLRLHSDPYFGTALERIVPFLSRPTTTTPVTWLFPQVEIIETNLVWEDGNADIVEMIRNRHSAEDGKDGTVAPKPFQEIWLSFGGKAYSKLPPPNMEFLQEVRRVAKAADIYWEKEKLS</sequence>
<keyword evidence="4" id="KW-1185">Reference proteome</keyword>
<evidence type="ECO:0000313" key="4">
    <source>
        <dbReference type="Proteomes" id="UP000054248"/>
    </source>
</evidence>
<dbReference type="AlphaFoldDB" id="A0A0C3Q9F3"/>
<dbReference type="Proteomes" id="UP000054248">
    <property type="component" value="Unassembled WGS sequence"/>
</dbReference>
<name>A0A0C3Q9F3_9AGAM</name>
<dbReference type="OrthoDB" id="3208529at2759"/>
<evidence type="ECO:0000256" key="1">
    <source>
        <dbReference type="SAM" id="MobiDB-lite"/>
    </source>
</evidence>
<dbReference type="Gene3D" id="1.20.1280.50">
    <property type="match status" value="1"/>
</dbReference>
<organism evidence="3 4">
    <name type="scientific">Tulasnella calospora MUT 4182</name>
    <dbReference type="NCBI Taxonomy" id="1051891"/>
    <lineage>
        <taxon>Eukaryota</taxon>
        <taxon>Fungi</taxon>
        <taxon>Dikarya</taxon>
        <taxon>Basidiomycota</taxon>
        <taxon>Agaricomycotina</taxon>
        <taxon>Agaricomycetes</taxon>
        <taxon>Cantharellales</taxon>
        <taxon>Tulasnellaceae</taxon>
        <taxon>Tulasnella</taxon>
    </lineage>
</organism>
<dbReference type="EMBL" id="KN823021">
    <property type="protein sequence ID" value="KIO26640.1"/>
    <property type="molecule type" value="Genomic_DNA"/>
</dbReference>
<dbReference type="PROSITE" id="PS50181">
    <property type="entry name" value="FBOX"/>
    <property type="match status" value="1"/>
</dbReference>
<dbReference type="Gene3D" id="3.80.10.10">
    <property type="entry name" value="Ribonuclease Inhibitor"/>
    <property type="match status" value="1"/>
</dbReference>
<protein>
    <recommendedName>
        <fullName evidence="2">F-box domain-containing protein</fullName>
    </recommendedName>
</protein>
<dbReference type="HOGENOM" id="CLU_034965_0_0_1"/>
<feature type="region of interest" description="Disordered" evidence="1">
    <location>
        <begin position="1"/>
        <end position="26"/>
    </location>
</feature>
<dbReference type="InterPro" id="IPR032675">
    <property type="entry name" value="LRR_dom_sf"/>
</dbReference>
<proteinExistence type="predicted"/>